<keyword evidence="1" id="KW-0472">Membrane</keyword>
<dbReference type="Proteomes" id="UP000580250">
    <property type="component" value="Unassembled WGS sequence"/>
</dbReference>
<evidence type="ECO:0000313" key="4">
    <source>
        <dbReference type="Proteomes" id="UP000580250"/>
    </source>
</evidence>
<evidence type="ECO:0000256" key="1">
    <source>
        <dbReference type="SAM" id="Phobius"/>
    </source>
</evidence>
<sequence>MFVHLNIFLTRSFGILFFFYFPNILFQSLLFDFFFVLNFLAIFNFQHIQVILMVPHPFSSFLLFLFNKHQGSQSFASLPLEIVFQIFDSSSPKDLANICVLNRLHFNRVSAYLNSERFVVRFRKIFSSSAKESNFDFPPNDFARLIRLCCLLRGKAPNAISCSNFIIQLYQKIDSYDKYHDKNYWGKLITKISFDWSQSHFISFMIMFSESTGLLTRVRNFFKSKKNNEVEEMALRRVILDLFLNDCSFSTNDNSSNVIQQVGFRLSAILHLFGENGEHKYRLMLLLAAPTSTRLDQENDGFKLQPMEFVNYQRIVADPIFDRQSAQTYLGELPQLVEQLLFTKSLDMKELRWNELELFNFLELLTTYPEPWVLRNFASLLILAPGLAKIAICIRALHGDPAEAGNTLFSCIEASILLGFNTNVTLRDTLFALTTKCSPSTCLTVLREAISTTNNLTIETFGGHLGGAENGPINLDEMDFFNLKNALEANRQIAELFLTHLHQII</sequence>
<dbReference type="PANTHER" id="PTHR34098:SF1">
    <property type="entry name" value="F-BOX ONLY PROTEIN 47"/>
    <property type="match status" value="1"/>
</dbReference>
<dbReference type="OrthoDB" id="5785977at2759"/>
<reference evidence="3 4" key="1">
    <citation type="submission" date="2020-08" db="EMBL/GenBank/DDBJ databases">
        <authorList>
            <person name="Koutsovoulos G."/>
            <person name="Danchin GJ E."/>
        </authorList>
    </citation>
    <scope>NUCLEOTIDE SEQUENCE [LARGE SCALE GENOMIC DNA]</scope>
</reference>
<organism evidence="3 4">
    <name type="scientific">Meloidogyne enterolobii</name>
    <name type="common">Root-knot nematode worm</name>
    <name type="synonym">Meloidogyne mayaguensis</name>
    <dbReference type="NCBI Taxonomy" id="390850"/>
    <lineage>
        <taxon>Eukaryota</taxon>
        <taxon>Metazoa</taxon>
        <taxon>Ecdysozoa</taxon>
        <taxon>Nematoda</taxon>
        <taxon>Chromadorea</taxon>
        <taxon>Rhabditida</taxon>
        <taxon>Tylenchina</taxon>
        <taxon>Tylenchomorpha</taxon>
        <taxon>Tylenchoidea</taxon>
        <taxon>Meloidogynidae</taxon>
        <taxon>Meloidogyninae</taxon>
        <taxon>Meloidogyne</taxon>
    </lineage>
</organism>
<evidence type="ECO:0000259" key="2">
    <source>
        <dbReference type="Pfam" id="PF24467"/>
    </source>
</evidence>
<dbReference type="Pfam" id="PF24467">
    <property type="entry name" value="ARM_FBXO47"/>
    <property type="match status" value="1"/>
</dbReference>
<accession>A0A6V7VV46</accession>
<feature type="domain" description="FBXO47 ARM repeats region" evidence="2">
    <location>
        <begin position="232"/>
        <end position="408"/>
    </location>
</feature>
<dbReference type="InterPro" id="IPR056622">
    <property type="entry name" value="ARM_FBXO47"/>
</dbReference>
<proteinExistence type="predicted"/>
<dbReference type="EMBL" id="CAJEWN010000316">
    <property type="protein sequence ID" value="CAD2178278.1"/>
    <property type="molecule type" value="Genomic_DNA"/>
</dbReference>
<keyword evidence="1" id="KW-1133">Transmembrane helix</keyword>
<keyword evidence="1" id="KW-0812">Transmembrane</keyword>
<feature type="transmembrane region" description="Helical" evidence="1">
    <location>
        <begin position="12"/>
        <end position="42"/>
    </location>
</feature>
<gene>
    <name evidence="3" type="ORF">MENT_LOCUS30207</name>
</gene>
<name>A0A6V7VV46_MELEN</name>
<comment type="caution">
    <text evidence="3">The sequence shown here is derived from an EMBL/GenBank/DDBJ whole genome shotgun (WGS) entry which is preliminary data.</text>
</comment>
<dbReference type="AlphaFoldDB" id="A0A6V7VV46"/>
<evidence type="ECO:0000313" key="3">
    <source>
        <dbReference type="EMBL" id="CAD2178278.1"/>
    </source>
</evidence>
<dbReference type="PANTHER" id="PTHR34098">
    <property type="entry name" value="F-BOX ONLY PROTEIN 47"/>
    <property type="match status" value="1"/>
</dbReference>
<dbReference type="InterPro" id="IPR038946">
    <property type="entry name" value="FBXO47"/>
</dbReference>
<protein>
    <recommendedName>
        <fullName evidence="2">FBXO47 ARM repeats region domain-containing protein</fullName>
    </recommendedName>
</protein>